<organism evidence="2 3">
    <name type="scientific">Strigamia maritima</name>
    <name type="common">European centipede</name>
    <name type="synonym">Geophilus maritimus</name>
    <dbReference type="NCBI Taxonomy" id="126957"/>
    <lineage>
        <taxon>Eukaryota</taxon>
        <taxon>Metazoa</taxon>
        <taxon>Ecdysozoa</taxon>
        <taxon>Arthropoda</taxon>
        <taxon>Myriapoda</taxon>
        <taxon>Chilopoda</taxon>
        <taxon>Pleurostigmophora</taxon>
        <taxon>Geophilomorpha</taxon>
        <taxon>Linotaeniidae</taxon>
        <taxon>Strigamia</taxon>
    </lineage>
</organism>
<dbReference type="OMA" id="RCKWIST"/>
<sequence length="284" mass="31595">MTHTHRYQPKNRNYIDLSTCDEEESSENEETHDNSDSEYSDPEWLDGVSDSGDLFYVGSTLPSSEQVPEANTNALKDRSASGDLSNVNKSEEKRKKKRTGKFKSLIKASKVLKNVDLGPREVPGAEDTSNTLIHAPKVTFHQVCGEAKEVFLDVDPSRHNYGRRASLCEVLFGIIPASCHSNCNGDVNHEDERIMVRGLIPDGEAMCCEAIKIGDWIRSVNDVEVSFLNINQVLGAISSPCKKKICFCVISVSTTRTKAESSVFLDLMGEMQSILRCKWISTKE</sequence>
<dbReference type="GO" id="GO:0001736">
    <property type="term" value="P:establishment of planar polarity"/>
    <property type="evidence" value="ECO:0007669"/>
    <property type="project" value="InterPro"/>
</dbReference>
<dbReference type="PANTHER" id="PTHR21082">
    <property type="entry name" value="PROTEIN INTURNED"/>
    <property type="match status" value="1"/>
</dbReference>
<evidence type="ECO:0008006" key="4">
    <source>
        <dbReference type="Google" id="ProtNLM"/>
    </source>
</evidence>
<dbReference type="SUPFAM" id="SSF50156">
    <property type="entry name" value="PDZ domain-like"/>
    <property type="match status" value="1"/>
</dbReference>
<accession>T1IPD3</accession>
<feature type="compositionally biased region" description="Polar residues" evidence="1">
    <location>
        <begin position="60"/>
        <end position="74"/>
    </location>
</feature>
<dbReference type="AlphaFoldDB" id="T1IPD3"/>
<reference evidence="2" key="2">
    <citation type="submission" date="2015-02" db="UniProtKB">
        <authorList>
            <consortium name="EnsemblMetazoa"/>
        </authorList>
    </citation>
    <scope>IDENTIFICATION</scope>
</reference>
<dbReference type="EMBL" id="JH431256">
    <property type="status" value="NOT_ANNOTATED_CDS"/>
    <property type="molecule type" value="Genomic_DNA"/>
</dbReference>
<dbReference type="Gene3D" id="2.30.42.10">
    <property type="match status" value="1"/>
</dbReference>
<reference evidence="3" key="1">
    <citation type="submission" date="2011-05" db="EMBL/GenBank/DDBJ databases">
        <authorList>
            <person name="Richards S.R."/>
            <person name="Qu J."/>
            <person name="Jiang H."/>
            <person name="Jhangiani S.N."/>
            <person name="Agravi P."/>
            <person name="Goodspeed R."/>
            <person name="Gross S."/>
            <person name="Mandapat C."/>
            <person name="Jackson L."/>
            <person name="Mathew T."/>
            <person name="Pu L."/>
            <person name="Thornton R."/>
            <person name="Saada N."/>
            <person name="Wilczek-Boney K.B."/>
            <person name="Lee S."/>
            <person name="Kovar C."/>
            <person name="Wu Y."/>
            <person name="Scherer S.E."/>
            <person name="Worley K.C."/>
            <person name="Muzny D.M."/>
            <person name="Gibbs R."/>
        </authorList>
    </citation>
    <scope>NUCLEOTIDE SEQUENCE</scope>
    <source>
        <strain evidence="3">Brora</strain>
    </source>
</reference>
<dbReference type="STRING" id="126957.T1IPD3"/>
<dbReference type="GO" id="GO:0007399">
    <property type="term" value="P:nervous system development"/>
    <property type="evidence" value="ECO:0007669"/>
    <property type="project" value="TreeGrafter"/>
</dbReference>
<keyword evidence="3" id="KW-1185">Reference proteome</keyword>
<dbReference type="GO" id="GO:0060271">
    <property type="term" value="P:cilium assembly"/>
    <property type="evidence" value="ECO:0007669"/>
    <property type="project" value="InterPro"/>
</dbReference>
<dbReference type="GO" id="GO:0005929">
    <property type="term" value="C:cilium"/>
    <property type="evidence" value="ECO:0007669"/>
    <property type="project" value="TreeGrafter"/>
</dbReference>
<dbReference type="Proteomes" id="UP000014500">
    <property type="component" value="Unassembled WGS sequence"/>
</dbReference>
<proteinExistence type="predicted"/>
<feature type="compositionally biased region" description="Acidic residues" evidence="1">
    <location>
        <begin position="19"/>
        <end position="28"/>
    </location>
</feature>
<feature type="region of interest" description="Disordered" evidence="1">
    <location>
        <begin position="1"/>
        <end position="99"/>
    </location>
</feature>
<evidence type="ECO:0000313" key="2">
    <source>
        <dbReference type="EnsemblMetazoa" id="SMAR002883-PA"/>
    </source>
</evidence>
<dbReference type="GO" id="GO:0005737">
    <property type="term" value="C:cytoplasm"/>
    <property type="evidence" value="ECO:0007669"/>
    <property type="project" value="TreeGrafter"/>
</dbReference>
<evidence type="ECO:0000313" key="3">
    <source>
        <dbReference type="Proteomes" id="UP000014500"/>
    </source>
</evidence>
<dbReference type="PANTHER" id="PTHR21082:SF4">
    <property type="entry name" value="PROTEIN INTURNED"/>
    <property type="match status" value="1"/>
</dbReference>
<name>T1IPD3_STRMM</name>
<dbReference type="EnsemblMetazoa" id="SMAR002883-RA">
    <property type="protein sequence ID" value="SMAR002883-PA"/>
    <property type="gene ID" value="SMAR002883"/>
</dbReference>
<protein>
    <recommendedName>
        <fullName evidence="4">PDZ domain-containing protein</fullName>
    </recommendedName>
</protein>
<dbReference type="InterPro" id="IPR036034">
    <property type="entry name" value="PDZ_sf"/>
</dbReference>
<dbReference type="InterPro" id="IPR039151">
    <property type="entry name" value="INTU"/>
</dbReference>
<dbReference type="HOGENOM" id="CLU_981146_0_0_1"/>
<evidence type="ECO:0000256" key="1">
    <source>
        <dbReference type="SAM" id="MobiDB-lite"/>
    </source>
</evidence>